<evidence type="ECO:0000256" key="8">
    <source>
        <dbReference type="ARBA" id="ARBA00022692"/>
    </source>
</evidence>
<keyword evidence="12 17" id="KW-1133">Transmembrane helix</keyword>
<name>A0A3Q0H4R1_ALLSI</name>
<keyword evidence="8 17" id="KW-0812">Transmembrane</keyword>
<dbReference type="Proteomes" id="UP000189705">
    <property type="component" value="Unplaced"/>
</dbReference>
<keyword evidence="19" id="KW-1185">Reference proteome</keyword>
<feature type="chain" id="PRO_5018267236" description="Dolichyl-diphosphooligosaccharide--protein glycosyltransferase subunit MAGT1" evidence="18">
    <location>
        <begin position="24"/>
        <end position="301"/>
    </location>
</feature>
<evidence type="ECO:0000256" key="10">
    <source>
        <dbReference type="ARBA" id="ARBA00022824"/>
    </source>
</evidence>
<keyword evidence="13 17" id="KW-0472">Membrane</keyword>
<evidence type="ECO:0000256" key="7">
    <source>
        <dbReference type="ARBA" id="ARBA00022475"/>
    </source>
</evidence>
<comment type="pathway">
    <text evidence="3">Protein modification; protein glycosylation.</text>
</comment>
<dbReference type="GO" id="GO:0015693">
    <property type="term" value="P:magnesium ion transport"/>
    <property type="evidence" value="ECO:0007669"/>
    <property type="project" value="UniProtKB-ARBA"/>
</dbReference>
<dbReference type="GeneID" id="102380185"/>
<evidence type="ECO:0000256" key="1">
    <source>
        <dbReference type="ARBA" id="ARBA00004477"/>
    </source>
</evidence>
<proteinExistence type="inferred from homology"/>
<dbReference type="InterPro" id="IPR021149">
    <property type="entry name" value="OligosaccharylTrfase_OST3/OST6"/>
</dbReference>
<evidence type="ECO:0000256" key="12">
    <source>
        <dbReference type="ARBA" id="ARBA00022989"/>
    </source>
</evidence>
<feature type="signal peptide" evidence="18">
    <location>
        <begin position="1"/>
        <end position="23"/>
    </location>
</feature>
<keyword evidence="6" id="KW-0813">Transport</keyword>
<dbReference type="CTD" id="84061"/>
<dbReference type="GO" id="GO:0005886">
    <property type="term" value="C:plasma membrane"/>
    <property type="evidence" value="ECO:0007669"/>
    <property type="project" value="UniProtKB-SubCell"/>
</dbReference>
<dbReference type="PANTHER" id="PTHR12692:SF2">
    <property type="entry name" value="MAGNESIUM TRANSPORTER PROTEIN 1"/>
    <property type="match status" value="1"/>
</dbReference>
<keyword evidence="10" id="KW-0256">Endoplasmic reticulum</keyword>
<dbReference type="FunFam" id="3.40.30.10:FF:000009">
    <property type="entry name" value="Tumor suppressor candidate 3"/>
    <property type="match status" value="1"/>
</dbReference>
<dbReference type="AlphaFoldDB" id="A0A3Q0H4R1"/>
<comment type="subcellular location">
    <subcellularLocation>
        <location evidence="2">Cell membrane</location>
        <topology evidence="2">Multi-pass membrane protein</topology>
    </subcellularLocation>
    <subcellularLocation>
        <location evidence="1">Endoplasmic reticulum membrane</location>
        <topology evidence="1">Multi-pass membrane protein</topology>
    </subcellularLocation>
</comment>
<dbReference type="Pfam" id="PF04756">
    <property type="entry name" value="OST3_OST6"/>
    <property type="match status" value="1"/>
</dbReference>
<evidence type="ECO:0000256" key="5">
    <source>
        <dbReference type="ARBA" id="ARBA00014247"/>
    </source>
</evidence>
<dbReference type="RefSeq" id="XP_025066617.1">
    <property type="nucleotide sequence ID" value="XM_025210832.1"/>
</dbReference>
<organism evidence="19 20">
    <name type="scientific">Alligator sinensis</name>
    <name type="common">Chinese alligator</name>
    <dbReference type="NCBI Taxonomy" id="38654"/>
    <lineage>
        <taxon>Eukaryota</taxon>
        <taxon>Metazoa</taxon>
        <taxon>Chordata</taxon>
        <taxon>Craniata</taxon>
        <taxon>Vertebrata</taxon>
        <taxon>Euteleostomi</taxon>
        <taxon>Archelosauria</taxon>
        <taxon>Archosauria</taxon>
        <taxon>Crocodylia</taxon>
        <taxon>Alligatoridae</taxon>
        <taxon>Alligatorinae</taxon>
        <taxon>Alligator</taxon>
    </lineage>
</organism>
<evidence type="ECO:0000256" key="3">
    <source>
        <dbReference type="ARBA" id="ARBA00004922"/>
    </source>
</evidence>
<evidence type="ECO:0000313" key="20">
    <source>
        <dbReference type="RefSeq" id="XP_025066617.1"/>
    </source>
</evidence>
<sequence>MAALRVAALGWLVLLLAGGGPWAAGQKRKEMVLSEKVNQLMEWASKRPVIRMNGEKFRRLVKAPPRNYSVIVMFTALQPHRQCVVCKQADEEYQILANSWRYSSAFTNKIFFAMVDFDEGSDVFQMLNMNSAPTFINFPAKGKPKRGDTYELQVRGFAAEQLARWVADRTDVNIRVMRPPNYAGPLMLGLLLAVIGGLVYLRRSNLDFLYNKTGWAFAALNYIHGSSQAQFVAETHIVLLFNGGVTLGMVLLHEAATSDMDVGKRKIMCVAGIGLVVLFFSWLLSVFRSKYHGYPYSFLMS</sequence>
<gene>
    <name evidence="20" type="primary">MAGT1</name>
</gene>
<evidence type="ECO:0000256" key="9">
    <source>
        <dbReference type="ARBA" id="ARBA00022729"/>
    </source>
</evidence>
<evidence type="ECO:0000256" key="17">
    <source>
        <dbReference type="SAM" id="Phobius"/>
    </source>
</evidence>
<feature type="transmembrane region" description="Helical" evidence="17">
    <location>
        <begin position="237"/>
        <end position="255"/>
    </location>
</feature>
<dbReference type="GO" id="GO:0008250">
    <property type="term" value="C:oligosaccharyltransferase complex"/>
    <property type="evidence" value="ECO:0007669"/>
    <property type="project" value="TreeGrafter"/>
</dbReference>
<dbReference type="Gene3D" id="3.40.30.10">
    <property type="entry name" value="Glutaredoxin"/>
    <property type="match status" value="1"/>
</dbReference>
<evidence type="ECO:0000256" key="4">
    <source>
        <dbReference type="ARBA" id="ARBA00009561"/>
    </source>
</evidence>
<keyword evidence="15" id="KW-0325">Glycoprotein</keyword>
<evidence type="ECO:0000313" key="19">
    <source>
        <dbReference type="Proteomes" id="UP000189705"/>
    </source>
</evidence>
<evidence type="ECO:0000256" key="11">
    <source>
        <dbReference type="ARBA" id="ARBA00022842"/>
    </source>
</evidence>
<keyword evidence="11" id="KW-0460">Magnesium</keyword>
<keyword evidence="7" id="KW-1003">Cell membrane</keyword>
<accession>A0A3Q0H4R1</accession>
<evidence type="ECO:0000256" key="2">
    <source>
        <dbReference type="ARBA" id="ARBA00004651"/>
    </source>
</evidence>
<evidence type="ECO:0000256" key="13">
    <source>
        <dbReference type="ARBA" id="ARBA00023136"/>
    </source>
</evidence>
<reference evidence="20" key="1">
    <citation type="submission" date="2025-08" db="UniProtKB">
        <authorList>
            <consortium name="RefSeq"/>
        </authorList>
    </citation>
    <scope>IDENTIFICATION</scope>
</reference>
<feature type="transmembrane region" description="Helical" evidence="17">
    <location>
        <begin position="267"/>
        <end position="287"/>
    </location>
</feature>
<evidence type="ECO:0000256" key="16">
    <source>
        <dbReference type="ARBA" id="ARBA00049793"/>
    </source>
</evidence>
<dbReference type="SUPFAM" id="SSF52833">
    <property type="entry name" value="Thioredoxin-like"/>
    <property type="match status" value="1"/>
</dbReference>
<keyword evidence="14" id="KW-1015">Disulfide bond</keyword>
<evidence type="ECO:0000256" key="14">
    <source>
        <dbReference type="ARBA" id="ARBA00023157"/>
    </source>
</evidence>
<dbReference type="InterPro" id="IPR036249">
    <property type="entry name" value="Thioredoxin-like_sf"/>
</dbReference>
<dbReference type="UniPathway" id="UPA00378"/>
<keyword evidence="9 18" id="KW-0732">Signal</keyword>
<dbReference type="GO" id="GO:0018279">
    <property type="term" value="P:protein N-linked glycosylation via asparagine"/>
    <property type="evidence" value="ECO:0007669"/>
    <property type="project" value="TreeGrafter"/>
</dbReference>
<protein>
    <recommendedName>
        <fullName evidence="5">Dolichyl-diphosphooligosaccharide--protein glycosyltransferase subunit MAGT1</fullName>
    </recommendedName>
    <alternativeName>
        <fullName evidence="16">Magnesium transporter protein 1</fullName>
    </alternativeName>
</protein>
<evidence type="ECO:0000256" key="6">
    <source>
        <dbReference type="ARBA" id="ARBA00022448"/>
    </source>
</evidence>
<comment type="similarity">
    <text evidence="4">Belongs to the OST3/OST6 family.</text>
</comment>
<evidence type="ECO:0000256" key="18">
    <source>
        <dbReference type="SAM" id="SignalP"/>
    </source>
</evidence>
<feature type="transmembrane region" description="Helical" evidence="17">
    <location>
        <begin position="182"/>
        <end position="201"/>
    </location>
</feature>
<evidence type="ECO:0000256" key="15">
    <source>
        <dbReference type="ARBA" id="ARBA00023180"/>
    </source>
</evidence>
<dbReference type="PANTHER" id="PTHR12692">
    <property type="entry name" value="DOLICHYL-DIPHOSPHOOLIGOSACCHARIDE--PROTEIN GLYCOSYLTRANSFERASE-RELATED"/>
    <property type="match status" value="1"/>
</dbReference>